<organism evidence="1">
    <name type="scientific">Paenibacillus sp. SYP-B3998</name>
    <dbReference type="NCBI Taxonomy" id="2678564"/>
    <lineage>
        <taxon>Bacteria</taxon>
        <taxon>Bacillati</taxon>
        <taxon>Bacillota</taxon>
        <taxon>Bacilli</taxon>
        <taxon>Bacillales</taxon>
        <taxon>Paenibacillaceae</taxon>
        <taxon>Paenibacillus</taxon>
    </lineage>
</organism>
<dbReference type="AlphaFoldDB" id="A0A6G3ZZ82"/>
<name>A0A6G3ZZ82_9BACL</name>
<reference evidence="1" key="1">
    <citation type="submission" date="2020-02" db="EMBL/GenBank/DDBJ databases">
        <authorList>
            <person name="Shen X.-R."/>
            <person name="Zhang Y.-X."/>
        </authorList>
    </citation>
    <scope>NUCLEOTIDE SEQUENCE</scope>
    <source>
        <strain evidence="1">SYP-B3998</strain>
    </source>
</reference>
<proteinExistence type="predicted"/>
<gene>
    <name evidence="1" type="ORF">GK047_12840</name>
</gene>
<sequence length="413" mass="46228">MWRYAACANEWALLANFVPTGEPLLMSSNLRQARYTTSQELLWGVFDITLKMSQVAVSQLTDEEKAKVEKFRNLLSVKKEKVNLVTDEKKEVIEDGPVLVAYKEKLRAYLEASMKYKHAEIAFNNAESPDAVNTWRFMADELRQSVRSAFDDWVTNGYKNDVEAMVAYINQVTERDMATIKANIEDKFRKAKQAGPNGDFYYSSVIPGDFTRSGGWTGFNFSESSYSHYTSQESTAWGGSASFGFGLWSAGANVSSETKKSFESFDGSGFSMKFEITQVPIGRGWFDPGFMIGKGWKWSKDYIGKDLSDGKEPPSGRLVAYPTTALFVRNVVINNNSFHSDRSTYESQLSSGGSFGWGPFSIGGHYSHSEANERSAWHFEEDGLHIDGLQLIGFICRFLGKAPDPSPNAHFDS</sequence>
<comment type="caution">
    <text evidence="1">The sequence shown here is derived from an EMBL/GenBank/DDBJ whole genome shotgun (WGS) entry which is preliminary data.</text>
</comment>
<dbReference type="EMBL" id="JAAIKC010000004">
    <property type="protein sequence ID" value="NEW06889.1"/>
    <property type="molecule type" value="Genomic_DNA"/>
</dbReference>
<dbReference type="RefSeq" id="WP_163946846.1">
    <property type="nucleotide sequence ID" value="NZ_JAAIKC010000004.1"/>
</dbReference>
<evidence type="ECO:0000313" key="1">
    <source>
        <dbReference type="EMBL" id="NEW06889.1"/>
    </source>
</evidence>
<protein>
    <submittedName>
        <fullName evidence="1">Uncharacterized protein</fullName>
    </submittedName>
</protein>
<accession>A0A6G3ZZ82</accession>